<gene>
    <name evidence="2" type="ORF">GGI15_002344</name>
</gene>
<dbReference type="OrthoDB" id="5584477at2759"/>
<dbReference type="Pfam" id="PF17667">
    <property type="entry name" value="Pkinase_fungal"/>
    <property type="match status" value="1"/>
</dbReference>
<comment type="caution">
    <text evidence="2">The sequence shown here is derived from an EMBL/GenBank/DDBJ whole genome shotgun (WGS) entry which is preliminary data.</text>
</comment>
<evidence type="ECO:0000313" key="3">
    <source>
        <dbReference type="Proteomes" id="UP001140172"/>
    </source>
</evidence>
<proteinExistence type="predicted"/>
<dbReference type="AlphaFoldDB" id="A0A9W8HDC5"/>
<dbReference type="PANTHER" id="PTHR38248">
    <property type="entry name" value="FUNK1 6"/>
    <property type="match status" value="1"/>
</dbReference>
<dbReference type="PANTHER" id="PTHR38248:SF2">
    <property type="entry name" value="FUNK1 11"/>
    <property type="match status" value="1"/>
</dbReference>
<protein>
    <recommendedName>
        <fullName evidence="1">Fungal-type protein kinase domain-containing protein</fullName>
    </recommendedName>
</protein>
<dbReference type="InterPro" id="IPR040976">
    <property type="entry name" value="Pkinase_fungal"/>
</dbReference>
<keyword evidence="3" id="KW-1185">Reference proteome</keyword>
<accession>A0A9W8HDC5</accession>
<organism evidence="2 3">
    <name type="scientific">Coemansia interrupta</name>
    <dbReference type="NCBI Taxonomy" id="1126814"/>
    <lineage>
        <taxon>Eukaryota</taxon>
        <taxon>Fungi</taxon>
        <taxon>Fungi incertae sedis</taxon>
        <taxon>Zoopagomycota</taxon>
        <taxon>Kickxellomycotina</taxon>
        <taxon>Kickxellomycetes</taxon>
        <taxon>Kickxellales</taxon>
        <taxon>Kickxellaceae</taxon>
        <taxon>Coemansia</taxon>
    </lineage>
</organism>
<dbReference type="Proteomes" id="UP001140172">
    <property type="component" value="Unassembled WGS sequence"/>
</dbReference>
<feature type="domain" description="Fungal-type protein kinase" evidence="1">
    <location>
        <begin position="138"/>
        <end position="496"/>
    </location>
</feature>
<sequence>MDLLHLGSATAGPYGPLMKLARQRSDDKENDPPVFAHESEVYESIRALMSFINDTTASVVMPASRIAPEIAFDDDEDEADDNAEDGNADLPQLRRFSYYMGDLPMPEDGRPDKWMNMAVMLPDETPPSGSIAEDDSLEQPKHGHMLSIVEARCSVAEEKDAFEHMAAFSRWLLAARPDRRFVWGFVVCDSDVHACMVILGNVITSTRMDISTPRGRLQFVSIMVSMAFVDSPHLGYDPTVRYARDTNQWEIDIVDSESREKHTYRVVEQITKASLIYNNMRTFKCTRYQSPDTNISDTEYVFVKDVWSPMHIHSSTHRNEVYLTRKVSEKLKDDSQLDGTYPKLLSGGIVSSETLEGDDTTDAILRRVYTCGELHHAHYRLAVTPFASPIRQLESFDELIVVAADIMTAYMAVAQKCNILHRDISKCNVMFTRRENGSVRGLLIDFDHAIENPCEWGEDSCIVGTGHYMSIRTLEGSDIRRTTLDDWESMFYVLCWEATYGLKRERARDSEEVISMIQVNEWQADNPKAAAQFKRGHMDSLRSFSLLIARHFYWDYGYDHLKALLTEMYMCIFQNKNMSPLGRGALKVERSDPQYLQNEECQCKSDDREFYDSSDTDPEYDAIHRRSDCSEQISSELLEIIQRARVDALKRIELDDDSD</sequence>
<dbReference type="EMBL" id="JANBUM010000121">
    <property type="protein sequence ID" value="KAJ2784143.1"/>
    <property type="molecule type" value="Genomic_DNA"/>
</dbReference>
<dbReference type="Gene3D" id="1.10.510.10">
    <property type="entry name" value="Transferase(Phosphotransferase) domain 1"/>
    <property type="match status" value="1"/>
</dbReference>
<name>A0A9W8HDC5_9FUNG</name>
<evidence type="ECO:0000313" key="2">
    <source>
        <dbReference type="EMBL" id="KAJ2784143.1"/>
    </source>
</evidence>
<dbReference type="InterPro" id="IPR011009">
    <property type="entry name" value="Kinase-like_dom_sf"/>
</dbReference>
<dbReference type="SUPFAM" id="SSF56112">
    <property type="entry name" value="Protein kinase-like (PK-like)"/>
    <property type="match status" value="1"/>
</dbReference>
<evidence type="ECO:0000259" key="1">
    <source>
        <dbReference type="Pfam" id="PF17667"/>
    </source>
</evidence>
<reference evidence="2" key="1">
    <citation type="submission" date="2022-07" db="EMBL/GenBank/DDBJ databases">
        <title>Phylogenomic reconstructions and comparative analyses of Kickxellomycotina fungi.</title>
        <authorList>
            <person name="Reynolds N.K."/>
            <person name="Stajich J.E."/>
            <person name="Barry K."/>
            <person name="Grigoriev I.V."/>
            <person name="Crous P."/>
            <person name="Smith M.E."/>
        </authorList>
    </citation>
    <scope>NUCLEOTIDE SEQUENCE</scope>
    <source>
        <strain evidence="2">BCRC 34489</strain>
    </source>
</reference>